<comment type="caution">
    <text evidence="2">The sequence shown here is derived from an EMBL/GenBank/DDBJ whole genome shotgun (WGS) entry which is preliminary data.</text>
</comment>
<feature type="region of interest" description="Disordered" evidence="1">
    <location>
        <begin position="224"/>
        <end position="244"/>
    </location>
</feature>
<dbReference type="RefSeq" id="WP_063111260.1">
    <property type="nucleotide sequence ID" value="NZ_JBEPNV010000001.1"/>
</dbReference>
<reference evidence="2 3" key="1">
    <citation type="submission" date="2024-06" db="EMBL/GenBank/DDBJ databases">
        <title>Genomics of switchgrass bacterial isolates.</title>
        <authorList>
            <person name="Shade A."/>
        </authorList>
    </citation>
    <scope>NUCLEOTIDE SEQUENCE [LARGE SCALE GENOMIC DNA]</scope>
    <source>
        <strain evidence="2 3">PvP084</strain>
    </source>
</reference>
<dbReference type="Proteomes" id="UP001549119">
    <property type="component" value="Unassembled WGS sequence"/>
</dbReference>
<keyword evidence="3" id="KW-1185">Reference proteome</keyword>
<protein>
    <submittedName>
        <fullName evidence="2">Uncharacterized protein</fullName>
    </submittedName>
</protein>
<sequence length="244" mass="28096">MKRADRLLPEIAAERFEVYLRGQWMTLHKSVHSIELDLHELFATQLAETELDGVKPIDFIEGWMRWKAERRGFGYVILDTTKVVESSDLARNGLHLGLLRIVGRGPDLRIHRIDPDRLHYRRFYNGGCLRLPEVRGRSPLDSRHAEFAKPIIERLLAEILDLSPESAIPDRWIIYEFVSRDMSSWTLRQASGLIRDVHRDWPAERQVRWIAELRCYLIHLGGGGRPEEPPPPAEDAEALAGLAA</sequence>
<dbReference type="EMBL" id="JBEPNW010000002">
    <property type="protein sequence ID" value="MET3867177.1"/>
    <property type="molecule type" value="Genomic_DNA"/>
</dbReference>
<accession>A0ABV2NKZ9</accession>
<organism evidence="2 3">
    <name type="scientific">Methylobacterium radiotolerans</name>
    <dbReference type="NCBI Taxonomy" id="31998"/>
    <lineage>
        <taxon>Bacteria</taxon>
        <taxon>Pseudomonadati</taxon>
        <taxon>Pseudomonadota</taxon>
        <taxon>Alphaproteobacteria</taxon>
        <taxon>Hyphomicrobiales</taxon>
        <taxon>Methylobacteriaceae</taxon>
        <taxon>Methylobacterium</taxon>
    </lineage>
</organism>
<evidence type="ECO:0000313" key="3">
    <source>
        <dbReference type="Proteomes" id="UP001549119"/>
    </source>
</evidence>
<evidence type="ECO:0000313" key="2">
    <source>
        <dbReference type="EMBL" id="MET3867177.1"/>
    </source>
</evidence>
<gene>
    <name evidence="2" type="ORF">ABIC20_004486</name>
</gene>
<evidence type="ECO:0000256" key="1">
    <source>
        <dbReference type="SAM" id="MobiDB-lite"/>
    </source>
</evidence>
<proteinExistence type="predicted"/>
<name>A0ABV2NKZ9_9HYPH</name>